<dbReference type="PATRIC" id="fig|1173022.3.peg.2460"/>
<evidence type="ECO:0000313" key="8">
    <source>
        <dbReference type="Proteomes" id="UP000010472"/>
    </source>
</evidence>
<dbReference type="eggNOG" id="COG3339">
    <property type="taxonomic scope" value="Bacteria"/>
</dbReference>
<dbReference type="STRING" id="1173022.Cri9333_2274"/>
<dbReference type="AlphaFoldDB" id="K9VYD9"/>
<keyword evidence="4 5" id="KW-0472">Membrane</keyword>
<evidence type="ECO:0000256" key="5">
    <source>
        <dbReference type="SAM" id="Phobius"/>
    </source>
</evidence>
<proteinExistence type="predicted"/>
<gene>
    <name evidence="7" type="ORF">Cri9333_2274</name>
</gene>
<evidence type="ECO:0000313" key="7">
    <source>
        <dbReference type="EMBL" id="AFZ13143.1"/>
    </source>
</evidence>
<keyword evidence="2 5" id="KW-0812">Transmembrane</keyword>
<feature type="transmembrane region" description="Helical" evidence="5">
    <location>
        <begin position="99"/>
        <end position="122"/>
    </location>
</feature>
<evidence type="ECO:0000256" key="3">
    <source>
        <dbReference type="ARBA" id="ARBA00022989"/>
    </source>
</evidence>
<organism evidence="7 8">
    <name type="scientific">Crinalium epipsammum PCC 9333</name>
    <dbReference type="NCBI Taxonomy" id="1173022"/>
    <lineage>
        <taxon>Bacteria</taxon>
        <taxon>Bacillati</taxon>
        <taxon>Cyanobacteriota</taxon>
        <taxon>Cyanophyceae</taxon>
        <taxon>Gomontiellales</taxon>
        <taxon>Gomontiellaceae</taxon>
        <taxon>Crinalium</taxon>
    </lineage>
</organism>
<dbReference type="Pfam" id="PF06803">
    <property type="entry name" value="DUF1232"/>
    <property type="match status" value="1"/>
</dbReference>
<accession>K9VYD9</accession>
<dbReference type="GO" id="GO:0012505">
    <property type="term" value="C:endomembrane system"/>
    <property type="evidence" value="ECO:0007669"/>
    <property type="project" value="UniProtKB-SubCell"/>
</dbReference>
<feature type="transmembrane region" description="Helical" evidence="5">
    <location>
        <begin position="30"/>
        <end position="47"/>
    </location>
</feature>
<dbReference type="InterPro" id="IPR010652">
    <property type="entry name" value="DUF1232"/>
</dbReference>
<evidence type="ECO:0000256" key="2">
    <source>
        <dbReference type="ARBA" id="ARBA00022692"/>
    </source>
</evidence>
<reference evidence="7 8" key="1">
    <citation type="submission" date="2012-06" db="EMBL/GenBank/DDBJ databases">
        <title>Finished chromosome of genome of Crinalium epipsammum PCC 9333.</title>
        <authorList>
            <consortium name="US DOE Joint Genome Institute"/>
            <person name="Gugger M."/>
            <person name="Coursin T."/>
            <person name="Rippka R."/>
            <person name="Tandeau De Marsac N."/>
            <person name="Huntemann M."/>
            <person name="Wei C.-L."/>
            <person name="Han J."/>
            <person name="Detter J.C."/>
            <person name="Han C."/>
            <person name="Tapia R."/>
            <person name="Davenport K."/>
            <person name="Daligault H."/>
            <person name="Erkkila T."/>
            <person name="Gu W."/>
            <person name="Munk A.C.C."/>
            <person name="Teshima H."/>
            <person name="Xu Y."/>
            <person name="Chain P."/>
            <person name="Chen A."/>
            <person name="Krypides N."/>
            <person name="Mavromatis K."/>
            <person name="Markowitz V."/>
            <person name="Szeto E."/>
            <person name="Ivanova N."/>
            <person name="Mikhailova N."/>
            <person name="Ovchinnikova G."/>
            <person name="Pagani I."/>
            <person name="Pati A."/>
            <person name="Goodwin L."/>
            <person name="Peters L."/>
            <person name="Pitluck S."/>
            <person name="Woyke T."/>
            <person name="Kerfeld C."/>
        </authorList>
    </citation>
    <scope>NUCLEOTIDE SEQUENCE [LARGE SCALE GENOMIC DNA]</scope>
    <source>
        <strain evidence="7 8">PCC 9333</strain>
    </source>
</reference>
<evidence type="ECO:0000256" key="1">
    <source>
        <dbReference type="ARBA" id="ARBA00004127"/>
    </source>
</evidence>
<sequence>MMQEWLQKVKQLKREIFAIYFACKHSKVPWYTKILAVCVVGYAFSPIDLIPDIIPILGYLDDLILVPLGIMLLVRMIPADVLAECRQQADATNNSKPKNWIAAGVIIFIWLLLGFLLFIYIANII</sequence>
<dbReference type="Proteomes" id="UP000010472">
    <property type="component" value="Chromosome"/>
</dbReference>
<dbReference type="RefSeq" id="WP_015203257.1">
    <property type="nucleotide sequence ID" value="NC_019753.1"/>
</dbReference>
<keyword evidence="8" id="KW-1185">Reference proteome</keyword>
<dbReference type="HOGENOM" id="CLU_139031_0_0_3"/>
<dbReference type="KEGG" id="cep:Cri9333_2274"/>
<evidence type="ECO:0000259" key="6">
    <source>
        <dbReference type="Pfam" id="PF06803"/>
    </source>
</evidence>
<name>K9VYD9_9CYAN</name>
<comment type="subcellular location">
    <subcellularLocation>
        <location evidence="1">Endomembrane system</location>
        <topology evidence="1">Multi-pass membrane protein</topology>
    </subcellularLocation>
</comment>
<dbReference type="EMBL" id="CP003620">
    <property type="protein sequence ID" value="AFZ13143.1"/>
    <property type="molecule type" value="Genomic_DNA"/>
</dbReference>
<protein>
    <recommendedName>
        <fullName evidence="6">DUF1232 domain-containing protein</fullName>
    </recommendedName>
</protein>
<evidence type="ECO:0000256" key="4">
    <source>
        <dbReference type="ARBA" id="ARBA00023136"/>
    </source>
</evidence>
<keyword evidence="3 5" id="KW-1133">Transmembrane helix</keyword>
<feature type="domain" description="DUF1232" evidence="6">
    <location>
        <begin position="32"/>
        <end position="68"/>
    </location>
</feature>